<feature type="transmembrane region" description="Helical" evidence="6">
    <location>
        <begin position="248"/>
        <end position="268"/>
    </location>
</feature>
<evidence type="ECO:0000256" key="4">
    <source>
        <dbReference type="ARBA" id="ARBA00022989"/>
    </source>
</evidence>
<keyword evidence="5 6" id="KW-0472">Membrane</keyword>
<evidence type="ECO:0000256" key="2">
    <source>
        <dbReference type="ARBA" id="ARBA00008034"/>
    </source>
</evidence>
<evidence type="ECO:0000313" key="7">
    <source>
        <dbReference type="EMBL" id="KON32944.1"/>
    </source>
</evidence>
<organism evidence="7 8">
    <name type="scientific">miscellaneous Crenarchaeota group-1 archaeon SG8-32-1</name>
    <dbReference type="NCBI Taxonomy" id="1685124"/>
    <lineage>
        <taxon>Archaea</taxon>
        <taxon>Candidatus Bathyarchaeota</taxon>
        <taxon>MCG-1</taxon>
    </lineage>
</organism>
<dbReference type="Pfam" id="PF00950">
    <property type="entry name" value="ABC-3"/>
    <property type="match status" value="1"/>
</dbReference>
<dbReference type="Proteomes" id="UP000037237">
    <property type="component" value="Unassembled WGS sequence"/>
</dbReference>
<dbReference type="PANTHER" id="PTHR30477:SF0">
    <property type="entry name" value="METAL TRANSPORT SYSTEM MEMBRANE PROTEIN TM_0125-RELATED"/>
    <property type="match status" value="1"/>
</dbReference>
<keyword evidence="3 6" id="KW-0812">Transmembrane</keyword>
<dbReference type="PANTHER" id="PTHR30477">
    <property type="entry name" value="ABC-TRANSPORTER METAL-BINDING PROTEIN"/>
    <property type="match status" value="1"/>
</dbReference>
<dbReference type="Gene3D" id="1.10.3470.10">
    <property type="entry name" value="ABC transporter involved in vitamin B12 uptake, BtuC"/>
    <property type="match status" value="1"/>
</dbReference>
<comment type="similarity">
    <text evidence="2">Belongs to the ABC-3 integral membrane protein family.</text>
</comment>
<accession>A0A0M0BWY0</accession>
<feature type="transmembrane region" description="Helical" evidence="6">
    <location>
        <begin position="181"/>
        <end position="209"/>
    </location>
</feature>
<feature type="transmembrane region" description="Helical" evidence="6">
    <location>
        <begin position="221"/>
        <end position="242"/>
    </location>
</feature>
<dbReference type="InterPro" id="IPR037294">
    <property type="entry name" value="ABC_BtuC-like"/>
</dbReference>
<reference evidence="7 8" key="1">
    <citation type="submission" date="2015-06" db="EMBL/GenBank/DDBJ databases">
        <title>New insights into the roles of widespread benthic archaea in carbon and nitrogen cycling.</title>
        <authorList>
            <person name="Lazar C.S."/>
            <person name="Baker B.J."/>
            <person name="Seitz K.W."/>
            <person name="Hyde A.S."/>
            <person name="Dick G.J."/>
            <person name="Hinrichs K.-U."/>
            <person name="Teske A.P."/>
        </authorList>
    </citation>
    <scope>NUCLEOTIDE SEQUENCE [LARGE SCALE GENOMIC DNA]</scope>
    <source>
        <strain evidence="7">SG8-32-1</strain>
    </source>
</reference>
<name>A0A0M0BWY0_9ARCH</name>
<dbReference type="GO" id="GO:0055085">
    <property type="term" value="P:transmembrane transport"/>
    <property type="evidence" value="ECO:0007669"/>
    <property type="project" value="InterPro"/>
</dbReference>
<evidence type="ECO:0000256" key="5">
    <source>
        <dbReference type="ARBA" id="ARBA00023136"/>
    </source>
</evidence>
<keyword evidence="4 6" id="KW-1133">Transmembrane helix</keyword>
<sequence length="272" mass="28869">MNELIDILRLFEFQFFQNALLGGTIAGLACAWVGLFLILRKEAMIGDGIAHAAFGGIAVGLLLGINPILTALLVSILAVLGISYMRRRGLAQSDSAIAVMLAVGFSLGLIIISLAGGFNIELFSFLFGSILTIDQTDLIIVTILGISTIIVLGTFYKELLSITFDEEGARLMGIPVRPLSLAFNLLVAITIVLSIKIIGVILVVALLVLPGLSALQLNLSFKGTTFFAVVFGIVSMIMGIMLSAIYNVATSGVIVFTAAGIFLIVAIYRKLE</sequence>
<dbReference type="PATRIC" id="fig|1685124.3.peg.384"/>
<dbReference type="SUPFAM" id="SSF81345">
    <property type="entry name" value="ABC transporter involved in vitamin B12 uptake, BtuC"/>
    <property type="match status" value="1"/>
</dbReference>
<comment type="subcellular location">
    <subcellularLocation>
        <location evidence="1">Membrane</location>
        <topology evidence="1">Multi-pass membrane protein</topology>
    </subcellularLocation>
</comment>
<evidence type="ECO:0000256" key="3">
    <source>
        <dbReference type="ARBA" id="ARBA00022692"/>
    </source>
</evidence>
<feature type="transmembrane region" description="Helical" evidence="6">
    <location>
        <begin position="96"/>
        <end position="118"/>
    </location>
</feature>
<feature type="transmembrane region" description="Helical" evidence="6">
    <location>
        <begin position="51"/>
        <end position="84"/>
    </location>
</feature>
<dbReference type="AlphaFoldDB" id="A0A0M0BWY0"/>
<feature type="transmembrane region" description="Helical" evidence="6">
    <location>
        <begin position="138"/>
        <end position="156"/>
    </location>
</feature>
<gene>
    <name evidence="7" type="ORF">AC477_02195</name>
</gene>
<dbReference type="GO" id="GO:0043190">
    <property type="term" value="C:ATP-binding cassette (ABC) transporter complex"/>
    <property type="evidence" value="ECO:0007669"/>
    <property type="project" value="InterPro"/>
</dbReference>
<dbReference type="EMBL" id="LFWU01000046">
    <property type="protein sequence ID" value="KON32944.1"/>
    <property type="molecule type" value="Genomic_DNA"/>
</dbReference>
<evidence type="ECO:0000313" key="8">
    <source>
        <dbReference type="Proteomes" id="UP000037237"/>
    </source>
</evidence>
<protein>
    <submittedName>
        <fullName evidence="7">ABC transporter</fullName>
    </submittedName>
</protein>
<dbReference type="InterPro" id="IPR001626">
    <property type="entry name" value="ABC_TroCD"/>
</dbReference>
<evidence type="ECO:0000256" key="6">
    <source>
        <dbReference type="SAM" id="Phobius"/>
    </source>
</evidence>
<proteinExistence type="inferred from homology"/>
<feature type="transmembrane region" description="Helical" evidence="6">
    <location>
        <begin position="20"/>
        <end position="39"/>
    </location>
</feature>
<evidence type="ECO:0000256" key="1">
    <source>
        <dbReference type="ARBA" id="ARBA00004141"/>
    </source>
</evidence>
<comment type="caution">
    <text evidence="7">The sequence shown here is derived from an EMBL/GenBank/DDBJ whole genome shotgun (WGS) entry which is preliminary data.</text>
</comment>